<evidence type="ECO:0000256" key="2">
    <source>
        <dbReference type="ARBA" id="ARBA00022517"/>
    </source>
</evidence>
<dbReference type="Proteomes" id="UP000054107">
    <property type="component" value="Unassembled WGS sequence"/>
</dbReference>
<evidence type="ECO:0000256" key="1">
    <source>
        <dbReference type="ARBA" id="ARBA00022490"/>
    </source>
</evidence>
<feature type="binding site" evidence="6">
    <location>
        <position position="84"/>
    </location>
    <ligand>
        <name>S-adenosyl-L-methionine</name>
        <dbReference type="ChEBI" id="CHEBI:59789"/>
    </ligand>
</feature>
<feature type="binding site" evidence="6">
    <location>
        <position position="132"/>
    </location>
    <ligand>
        <name>S-adenosyl-L-methionine</name>
        <dbReference type="ChEBI" id="CHEBI:59789"/>
    </ligand>
</feature>
<keyword evidence="3 6" id="KW-0698">rRNA processing</keyword>
<dbReference type="GO" id="GO:1904047">
    <property type="term" value="F:S-adenosyl-L-methionine binding"/>
    <property type="evidence" value="ECO:0007669"/>
    <property type="project" value="UniProtKB-UniRule"/>
</dbReference>
<feature type="region of interest" description="Disordered" evidence="7">
    <location>
        <begin position="243"/>
        <end position="262"/>
    </location>
</feature>
<dbReference type="PANTHER" id="PTHR20426">
    <property type="entry name" value="RIBOSOME BIOGENESIS PROTEIN TSR3 HOMOLOG"/>
    <property type="match status" value="1"/>
</dbReference>
<evidence type="ECO:0000259" key="9">
    <source>
        <dbReference type="Pfam" id="PF04068"/>
    </source>
</evidence>
<organism evidence="10 11">
    <name type="scientific">Parasitella parasitica</name>
    <dbReference type="NCBI Taxonomy" id="35722"/>
    <lineage>
        <taxon>Eukaryota</taxon>
        <taxon>Fungi</taxon>
        <taxon>Fungi incertae sedis</taxon>
        <taxon>Mucoromycota</taxon>
        <taxon>Mucoromycotina</taxon>
        <taxon>Mucoromycetes</taxon>
        <taxon>Mucorales</taxon>
        <taxon>Mucorineae</taxon>
        <taxon>Mucoraceae</taxon>
        <taxon>Parasitella</taxon>
    </lineage>
</organism>
<proteinExistence type="inferred from homology"/>
<dbReference type="AlphaFoldDB" id="A0A0B7NRZ6"/>
<reference evidence="10 11" key="1">
    <citation type="submission" date="2014-09" db="EMBL/GenBank/DDBJ databases">
        <authorList>
            <person name="Ellenberger Sabrina"/>
        </authorList>
    </citation>
    <scope>NUCLEOTIDE SEQUENCE [LARGE SCALE GENOMIC DNA]</scope>
    <source>
        <strain evidence="10 11">CBS 412.66</strain>
    </source>
</reference>
<keyword evidence="5 6" id="KW-0949">S-adenosyl-L-methionine</keyword>
<dbReference type="HAMAP" id="MF_01116">
    <property type="entry name" value="TSR3"/>
    <property type="match status" value="1"/>
</dbReference>
<protein>
    <recommendedName>
        <fullName evidence="6">18S rRNA aminocarboxypropyltransferase</fullName>
        <ecNumber evidence="6">2.5.1.157</ecNumber>
    </recommendedName>
</protein>
<dbReference type="PANTHER" id="PTHR20426:SF0">
    <property type="entry name" value="18S RRNA AMINOCARBOXYPROPYLTRANSFERASE"/>
    <property type="match status" value="1"/>
</dbReference>
<dbReference type="EC" id="2.5.1.157" evidence="6"/>
<feature type="binding site" evidence="6">
    <location>
        <position position="155"/>
    </location>
    <ligand>
        <name>S-adenosyl-L-methionine</name>
        <dbReference type="ChEBI" id="CHEBI:59789"/>
    </ligand>
</feature>
<dbReference type="EMBL" id="LN733737">
    <property type="protein sequence ID" value="CEP17774.1"/>
    <property type="molecule type" value="Genomic_DNA"/>
</dbReference>
<name>A0A0B7NRZ6_9FUNG</name>
<comment type="subcellular location">
    <subcellularLocation>
        <location evidence="6">Cytoplasm</location>
    </subcellularLocation>
    <subcellularLocation>
        <location evidence="6">Nucleus</location>
    </subcellularLocation>
</comment>
<feature type="domain" description="RNase L inhibitor RLI-like possible metal-binding" evidence="9">
    <location>
        <begin position="68"/>
        <end position="101"/>
    </location>
</feature>
<dbReference type="Pfam" id="PF04034">
    <property type="entry name" value="Ribo_biogen_C"/>
    <property type="match status" value="1"/>
</dbReference>
<keyword evidence="11" id="KW-1185">Reference proteome</keyword>
<accession>A0A0B7NRZ6</accession>
<evidence type="ECO:0000256" key="4">
    <source>
        <dbReference type="ARBA" id="ARBA00022679"/>
    </source>
</evidence>
<feature type="region of interest" description="Disordered" evidence="7">
    <location>
        <begin position="1"/>
        <end position="35"/>
    </location>
</feature>
<feature type="domain" description="16S/18S rRNA aminocarboxypropyltransferase Tsr3 C-terminal" evidence="8">
    <location>
        <begin position="106"/>
        <end position="232"/>
    </location>
</feature>
<dbReference type="NCBIfam" id="NF002621">
    <property type="entry name" value="PRK02287.1"/>
    <property type="match status" value="1"/>
</dbReference>
<comment type="catalytic activity">
    <reaction evidence="6">
        <text>an N(1)-methylpseudouridine in rRNA + S-adenosyl-L-methionine = N(1)-methyl-N(3)-[(3S)-3-amino-3-carboxypropyl]pseudouridine in rRNA + S-methyl-5'-thioadenosine + H(+)</text>
        <dbReference type="Rhea" id="RHEA:63296"/>
        <dbReference type="Rhea" id="RHEA-COMP:11634"/>
        <dbReference type="Rhea" id="RHEA-COMP:16310"/>
        <dbReference type="ChEBI" id="CHEBI:15378"/>
        <dbReference type="ChEBI" id="CHEBI:17509"/>
        <dbReference type="ChEBI" id="CHEBI:59789"/>
        <dbReference type="ChEBI" id="CHEBI:74890"/>
        <dbReference type="ChEBI" id="CHEBI:146234"/>
        <dbReference type="EC" id="2.5.1.157"/>
    </reaction>
</comment>
<feature type="binding site" evidence="6">
    <location>
        <position position="170"/>
    </location>
    <ligand>
        <name>S-adenosyl-L-methionine</name>
        <dbReference type="ChEBI" id="CHEBI:59789"/>
    </ligand>
</feature>
<evidence type="ECO:0000256" key="3">
    <source>
        <dbReference type="ARBA" id="ARBA00022552"/>
    </source>
</evidence>
<dbReference type="OrthoDB" id="10262062at2759"/>
<dbReference type="InterPro" id="IPR007177">
    <property type="entry name" value="Tsr3_C"/>
</dbReference>
<evidence type="ECO:0000313" key="11">
    <source>
        <dbReference type="Proteomes" id="UP000054107"/>
    </source>
</evidence>
<feature type="compositionally biased region" description="Polar residues" evidence="7">
    <location>
        <begin position="311"/>
        <end position="320"/>
    </location>
</feature>
<comment type="similarity">
    <text evidence="6">Belongs to the TDD superfamily. TSR3 family.</text>
</comment>
<feature type="region of interest" description="Disordered" evidence="7">
    <location>
        <begin position="269"/>
        <end position="320"/>
    </location>
</feature>
<dbReference type="GO" id="GO:0005737">
    <property type="term" value="C:cytoplasm"/>
    <property type="evidence" value="ECO:0007669"/>
    <property type="project" value="UniProtKB-SubCell"/>
</dbReference>
<feature type="compositionally biased region" description="Basic residues" evidence="7">
    <location>
        <begin position="14"/>
        <end position="33"/>
    </location>
</feature>
<evidence type="ECO:0000313" key="10">
    <source>
        <dbReference type="EMBL" id="CEP17774.1"/>
    </source>
</evidence>
<keyword evidence="2 6" id="KW-0690">Ribosome biogenesis</keyword>
<evidence type="ECO:0000256" key="6">
    <source>
        <dbReference type="HAMAP-Rule" id="MF_03146"/>
    </source>
</evidence>
<comment type="function">
    <text evidence="6">Aminocarboxypropyltransferase that catalyzes the aminocarboxypropyl transfer on pseudouridine at position 1191 (Psi1191) in 18S rRNA. It constitutes the last step in biosynthesis of the hypermodified N1-methyl-N3-(3-amino-3-carboxypropyl) pseudouridine (m1acp3-Psi) conserved in eukaryotic 18S rRNA.</text>
</comment>
<sequence length="320" mass="35855">MGKKNSEEYNSRSSKSHSHKGASTKSHGKPHKGSRYDRYANASLIPSGIDQEHGQVAVEEDHVSSIPMPVAMWDFKHCDPKRCSGVKLARCRMLETLKLTQRFRGIVASPIGEKVVSPADRKVVELYGAGVVDCSWARVDEVPFSKIKGPTDRLLPYLVATNPVNYGKPWKLNCAEALAAIFYITGYPEHGEALLGKFKWGHAFKKVNGGLLSRYSKCKDAAEVLEVQNEYLKKLEQDERIKKEESLAQQEGDSDDDDLLFRNHNRDNAFTAFADEDDDSEEEEDGLEEEEDDSEEESSQADGNIDLITDSLGNTYIRNH</sequence>
<evidence type="ECO:0000256" key="5">
    <source>
        <dbReference type="ARBA" id="ARBA00022691"/>
    </source>
</evidence>
<feature type="compositionally biased region" description="Basic and acidic residues" evidence="7">
    <location>
        <begin position="1"/>
        <end position="10"/>
    </location>
</feature>
<dbReference type="InterPro" id="IPR022968">
    <property type="entry name" value="Tsr3-like"/>
</dbReference>
<keyword evidence="6" id="KW-0539">Nucleus</keyword>
<dbReference type="GO" id="GO:0106388">
    <property type="term" value="F:rRNA small subunit aminocarboxypropyltransferase activity"/>
    <property type="evidence" value="ECO:0007669"/>
    <property type="project" value="UniProtKB-EC"/>
</dbReference>
<dbReference type="InterPro" id="IPR007209">
    <property type="entry name" value="RNaseL-inhib-like_metal-bd_dom"/>
</dbReference>
<dbReference type="STRING" id="35722.A0A0B7NRZ6"/>
<dbReference type="GO" id="GO:0000455">
    <property type="term" value="P:enzyme-directed rRNA pseudouridine synthesis"/>
    <property type="evidence" value="ECO:0007669"/>
    <property type="project" value="UniProtKB-UniRule"/>
</dbReference>
<comment type="catalytic activity">
    <reaction evidence="6">
        <text>N(1)-methylpseudouridine(1191) in yeast 18S rRNA + S-adenosyl-L-methionine = N(1)-methyl-N(3)-[(3S)-3-amino-3-carboxypropyl]pseudouridine(1191) in yeast 18S rRNA + S-methyl-5'-thioadenosine + H(+)</text>
        <dbReference type="Rhea" id="RHEA:63300"/>
        <dbReference type="Rhea" id="RHEA-COMP:13852"/>
        <dbReference type="Rhea" id="RHEA-COMP:16309"/>
        <dbReference type="ChEBI" id="CHEBI:15378"/>
        <dbReference type="ChEBI" id="CHEBI:17509"/>
        <dbReference type="ChEBI" id="CHEBI:59789"/>
        <dbReference type="ChEBI" id="CHEBI:74890"/>
        <dbReference type="ChEBI" id="CHEBI:146234"/>
    </reaction>
</comment>
<evidence type="ECO:0000256" key="7">
    <source>
        <dbReference type="SAM" id="MobiDB-lite"/>
    </source>
</evidence>
<gene>
    <name evidence="10" type="primary">PARPA_12074.1 scaffold 44939</name>
    <name evidence="6" type="synonym">TSR3</name>
</gene>
<dbReference type="GO" id="GO:0005634">
    <property type="term" value="C:nucleus"/>
    <property type="evidence" value="ECO:0007669"/>
    <property type="project" value="UniProtKB-SubCell"/>
</dbReference>
<keyword evidence="4 6" id="KW-0808">Transferase</keyword>
<dbReference type="GO" id="GO:0030490">
    <property type="term" value="P:maturation of SSU-rRNA"/>
    <property type="evidence" value="ECO:0007669"/>
    <property type="project" value="TreeGrafter"/>
</dbReference>
<feature type="compositionally biased region" description="Acidic residues" evidence="7">
    <location>
        <begin position="274"/>
        <end position="299"/>
    </location>
</feature>
<evidence type="ECO:0000259" key="8">
    <source>
        <dbReference type="Pfam" id="PF04034"/>
    </source>
</evidence>
<keyword evidence="1 6" id="KW-0963">Cytoplasm</keyword>
<dbReference type="Pfam" id="PF04068">
    <property type="entry name" value="Fer4_RLI"/>
    <property type="match status" value="1"/>
</dbReference>